<sequence length="102" mass="11515">HSSWILLAQFCEVLKISTLTSSALVATTLLTAAPSICKLSYKISTLPLCFTAAQFSHRLLLLFPSTIFSRIGVIFPRKVLEFFMPSLTPLDYIFFVVWMCFC</sequence>
<dbReference type="AlphaFoldDB" id="A0AAQ3PFL0"/>
<evidence type="ECO:0000313" key="2">
    <source>
        <dbReference type="Proteomes" id="UP001374535"/>
    </source>
</evidence>
<accession>A0AAQ3PFL0</accession>
<dbReference type="Proteomes" id="UP001374535">
    <property type="component" value="Chromosome 1"/>
</dbReference>
<keyword evidence="2" id="KW-1185">Reference proteome</keyword>
<proteinExistence type="predicted"/>
<dbReference type="EMBL" id="CP144700">
    <property type="protein sequence ID" value="WVZ25672.1"/>
    <property type="molecule type" value="Genomic_DNA"/>
</dbReference>
<name>A0AAQ3PFL0_VIGMU</name>
<reference evidence="1 2" key="1">
    <citation type="journal article" date="2023" name="Life. Sci Alliance">
        <title>Evolutionary insights into 3D genome organization and epigenetic landscape of Vigna mungo.</title>
        <authorList>
            <person name="Junaid A."/>
            <person name="Singh B."/>
            <person name="Bhatia S."/>
        </authorList>
    </citation>
    <scope>NUCLEOTIDE SEQUENCE [LARGE SCALE GENOMIC DNA]</scope>
    <source>
        <strain evidence="1">Urdbean</strain>
    </source>
</reference>
<gene>
    <name evidence="1" type="ORF">V8G54_004216</name>
</gene>
<feature type="non-terminal residue" evidence="1">
    <location>
        <position position="1"/>
    </location>
</feature>
<evidence type="ECO:0000313" key="1">
    <source>
        <dbReference type="EMBL" id="WVZ25672.1"/>
    </source>
</evidence>
<protein>
    <submittedName>
        <fullName evidence="1">Uncharacterized protein</fullName>
    </submittedName>
</protein>
<organism evidence="1 2">
    <name type="scientific">Vigna mungo</name>
    <name type="common">Black gram</name>
    <name type="synonym">Phaseolus mungo</name>
    <dbReference type="NCBI Taxonomy" id="3915"/>
    <lineage>
        <taxon>Eukaryota</taxon>
        <taxon>Viridiplantae</taxon>
        <taxon>Streptophyta</taxon>
        <taxon>Embryophyta</taxon>
        <taxon>Tracheophyta</taxon>
        <taxon>Spermatophyta</taxon>
        <taxon>Magnoliopsida</taxon>
        <taxon>eudicotyledons</taxon>
        <taxon>Gunneridae</taxon>
        <taxon>Pentapetalae</taxon>
        <taxon>rosids</taxon>
        <taxon>fabids</taxon>
        <taxon>Fabales</taxon>
        <taxon>Fabaceae</taxon>
        <taxon>Papilionoideae</taxon>
        <taxon>50 kb inversion clade</taxon>
        <taxon>NPAAA clade</taxon>
        <taxon>indigoferoid/millettioid clade</taxon>
        <taxon>Phaseoleae</taxon>
        <taxon>Vigna</taxon>
    </lineage>
</organism>